<comment type="caution">
    <text evidence="1">The sequence shown here is derived from an EMBL/GenBank/DDBJ whole genome shotgun (WGS) entry which is preliminary data.</text>
</comment>
<keyword evidence="1" id="KW-0347">Helicase</keyword>
<evidence type="ECO:0000313" key="2">
    <source>
        <dbReference type="Proteomes" id="UP001076464"/>
    </source>
</evidence>
<evidence type="ECO:0000313" key="1">
    <source>
        <dbReference type="EMBL" id="MCY4746448.1"/>
    </source>
</evidence>
<sequence>MKFRSTEQADFAALLGKHMALQDAPLLLEGGTGIGKTRAYLHAVVMSGHRVALVLPTHQLIDQLLASADLAAVGLDVVDFRPAAMFDKRADYEARRAAAQAARVMVCTSAAVIIDQRLRGEYCGALGRDYLVFDEADQLPEMAALQSDMRITRAALSEAGIAFTDVPDTLRRVADAPARVIDPEMRAAARVMLEVLEDPQPWQRVGVEDDGTVALSHRLPGRLLTKVANRAGVAFVSATLTVSERFDNFRNVMGIGEISRLSCAIEPRQHGHLQFQLHALEVGTQEWFDATVEAIEDAPRPTLVATTSHELTARLLAAVGARDDVLIKAGAWAGLDVPVPWRSIVVPTVPFGQPVVLDGEVVSSYLDARTMAQRRLRQVIGRGLRSPDAACTIIMLDQRASKVGQFVPARFLEAWGSRTEFDEGQRAEVVLSKAERDPNLRNAALKHYGTRCRWEGCDITQKHLLDVHHLDPIAEGVRKTTLKDVTVLCKNHHAEAHHQLRQQARGVSRATSGAELD</sequence>
<keyword evidence="2" id="KW-1185">Reference proteome</keyword>
<proteinExistence type="predicted"/>
<accession>A0ACC6CDF7</accession>
<dbReference type="EMBL" id="JAPPUY010000004">
    <property type="protein sequence ID" value="MCY4746448.1"/>
    <property type="molecule type" value="Genomic_DNA"/>
</dbReference>
<keyword evidence="1" id="KW-0547">Nucleotide-binding</keyword>
<name>A0ACC6CDF7_9BURK</name>
<keyword evidence="1" id="KW-0378">Hydrolase</keyword>
<keyword evidence="1" id="KW-0067">ATP-binding</keyword>
<gene>
    <name evidence="1" type="ORF">NYO99_15805</name>
</gene>
<reference evidence="1" key="1">
    <citation type="submission" date="2022-08" db="EMBL/GenBank/DDBJ databases">
        <title>Genome sequencing of Pelomonas sp. UHG3.</title>
        <authorList>
            <person name="So Y."/>
        </authorList>
    </citation>
    <scope>NUCLEOTIDE SEQUENCE</scope>
    <source>
        <strain evidence="1">UHG3</strain>
    </source>
</reference>
<dbReference type="Proteomes" id="UP001076464">
    <property type="component" value="Unassembled WGS sequence"/>
</dbReference>
<organism evidence="1 2">
    <name type="scientific">Roseateles hydrophilus</name>
    <dbReference type="NCBI Taxonomy" id="2975054"/>
    <lineage>
        <taxon>Bacteria</taxon>
        <taxon>Pseudomonadati</taxon>
        <taxon>Pseudomonadota</taxon>
        <taxon>Betaproteobacteria</taxon>
        <taxon>Burkholderiales</taxon>
        <taxon>Sphaerotilaceae</taxon>
        <taxon>Roseateles</taxon>
    </lineage>
</organism>
<protein>
    <submittedName>
        <fullName evidence="1">DEAD/DEAH box helicase</fullName>
    </submittedName>
</protein>